<protein>
    <submittedName>
        <fullName evidence="3">Outer membrane autotransporter barrel domain-containing protein</fullName>
    </submittedName>
</protein>
<organism evidence="3 4">
    <name type="scientific">Bartonella koehlerae C-29</name>
    <dbReference type="NCBI Taxonomy" id="1134510"/>
    <lineage>
        <taxon>Bacteria</taxon>
        <taxon>Pseudomonadati</taxon>
        <taxon>Pseudomonadota</taxon>
        <taxon>Alphaproteobacteria</taxon>
        <taxon>Hyphomicrobiales</taxon>
        <taxon>Bartonellaceae</taxon>
        <taxon>Bartonella</taxon>
    </lineage>
</organism>
<dbReference type="Gene3D" id="2.160.20.20">
    <property type="match status" value="1"/>
</dbReference>
<feature type="compositionally biased region" description="Basic residues" evidence="1">
    <location>
        <begin position="87"/>
        <end position="106"/>
    </location>
</feature>
<dbReference type="OrthoDB" id="7922675at2"/>
<proteinExistence type="predicted"/>
<dbReference type="SUPFAM" id="SSF51126">
    <property type="entry name" value="Pectin lyase-like"/>
    <property type="match status" value="1"/>
</dbReference>
<dbReference type="Gene3D" id="2.40.128.130">
    <property type="entry name" value="Autotransporter beta-domain"/>
    <property type="match status" value="1"/>
</dbReference>
<accession>A0A067W2Z0</accession>
<sequence length="914" mass="99958">MKKSLLLYTISGVLFCSYPRLSYALTSIDLQAVSVSYSPKKNTDDNLKAEKLGEPASQIPESKKKKRSGVEQSPPKTSLSIPVQPAKSRRLKAAQPKKLKMKKNKTRIVSNSESELQLARTNTESTGKSRKRPTLESSPTNPTSESPSHSPVPIQPANSVQVDEGQSTKIEVEGGRTVIKQNANIHDSYVAVHAQEATSKVKIIGGTVNSNFIGLSALTGGIIDATNISTTATSVGLLNTNGTITLKDSTVNITGKDRTHGIVLRGMHNLSGNQQAQNAGREENVHHEKDMRNKVMLTNTKILVENGIGIGVYGTYASSEVTLKDSEIRADMLSKNEKNVEAPAHTLTLNADHSILEGSVKTLEDNKTFLDLNNNSTWLLKAPRKTERNDKDPSHKHDIDEKLHSNLSGLNLTESSIVFGKSTDGYYQTLYVGSKLQEAYQTPNNPIVYKATGTAEIHLNSEWSNSSPVLEQKADRVIINGDVSGSTVVHVNILESSKKITNSASVWREQIASTPSATHGISLIQVSGKADENSFKLVKDYLTMGGAPYKYVLTAYAPGTSDARQNLFGNNDQNFWDFRLQNAYVDSDKKVRALLPQVANYLVMPNAVFSAGFSEVNNQNMLLDNMRTTMFGAENHNKNGIFLSYYNEKVVLSSNRDPLHYGYGADMNYDAVQLGIIMNALEGKNINTHFGLLGTCGKLSFTPKDMQDSEKTKLDKWSLTAYSSIQHNMGLYMNALLSYGVLKGNVTTALIGTVTKLDGTKTLTLSATIGQKLTTGLQGLMFEPQAQFIYQNLMLDVFSDADGLKIDMDNPHQWLVRIGGRLTRDLTTTEEDNDNAVSFYGKLNVLRTFGDGGAIQIGESFYLDPTGSSIEGGVGVNVHIAQKIVLYGDISYRHKLQKAGISGTNFSGGIRYHF</sequence>
<dbReference type="PATRIC" id="fig|1134510.3.peg.1611"/>
<feature type="compositionally biased region" description="Basic and acidic residues" evidence="1">
    <location>
        <begin position="41"/>
        <end position="53"/>
    </location>
</feature>
<feature type="domain" description="Autotransporter" evidence="2">
    <location>
        <begin position="634"/>
        <end position="914"/>
    </location>
</feature>
<gene>
    <name evidence="3" type="ORF">O9A_01409</name>
</gene>
<dbReference type="Pfam" id="PF03797">
    <property type="entry name" value="Autotransporter"/>
    <property type="match status" value="1"/>
</dbReference>
<dbReference type="GO" id="GO:0019867">
    <property type="term" value="C:outer membrane"/>
    <property type="evidence" value="ECO:0007669"/>
    <property type="project" value="InterPro"/>
</dbReference>
<dbReference type="HOGENOM" id="CLU_007596_1_0_5"/>
<dbReference type="InterPro" id="IPR006315">
    <property type="entry name" value="OM_autotransptr_brl_dom"/>
</dbReference>
<name>A0A067W2Z0_9HYPH</name>
<comment type="caution">
    <text evidence="3">The sequence shown here is derived from an EMBL/GenBank/DDBJ whole genome shotgun (WGS) entry which is preliminary data.</text>
</comment>
<dbReference type="NCBIfam" id="TIGR01414">
    <property type="entry name" value="autotrans_barl"/>
    <property type="match status" value="1"/>
</dbReference>
<feature type="compositionally biased region" description="Low complexity" evidence="1">
    <location>
        <begin position="135"/>
        <end position="151"/>
    </location>
</feature>
<evidence type="ECO:0000259" key="2">
    <source>
        <dbReference type="PROSITE" id="PS51208"/>
    </source>
</evidence>
<dbReference type="EMBL" id="AHPL01000012">
    <property type="protein sequence ID" value="KEC54019.1"/>
    <property type="molecule type" value="Genomic_DNA"/>
</dbReference>
<feature type="compositionally biased region" description="Polar residues" evidence="1">
    <location>
        <begin position="156"/>
        <end position="166"/>
    </location>
</feature>
<dbReference type="InterPro" id="IPR012332">
    <property type="entry name" value="Autotransporter_pectin_lyase_C"/>
</dbReference>
<feature type="region of interest" description="Disordered" evidence="1">
    <location>
        <begin position="39"/>
        <end position="166"/>
    </location>
</feature>
<keyword evidence="4" id="KW-1185">Reference proteome</keyword>
<dbReference type="InterPro" id="IPR005546">
    <property type="entry name" value="Autotransporte_beta"/>
</dbReference>
<dbReference type="InterPro" id="IPR036709">
    <property type="entry name" value="Autotransporte_beta_dom_sf"/>
</dbReference>
<evidence type="ECO:0000313" key="3">
    <source>
        <dbReference type="EMBL" id="KEC54019.1"/>
    </source>
</evidence>
<dbReference type="AlphaFoldDB" id="A0A067W2Z0"/>
<dbReference type="SUPFAM" id="SSF103515">
    <property type="entry name" value="Autotransporter"/>
    <property type="match status" value="1"/>
</dbReference>
<dbReference type="RefSeq" id="WP_034460027.1">
    <property type="nucleotide sequence ID" value="NZ_CADEAH010000011.1"/>
</dbReference>
<dbReference type="eggNOG" id="COG3468">
    <property type="taxonomic scope" value="Bacteria"/>
</dbReference>
<evidence type="ECO:0000256" key="1">
    <source>
        <dbReference type="SAM" id="MobiDB-lite"/>
    </source>
</evidence>
<reference evidence="3 4" key="1">
    <citation type="submission" date="2012-04" db="EMBL/GenBank/DDBJ databases">
        <title>The Genome Sequence of Bartonella koehlerae C-29.</title>
        <authorList>
            <consortium name="The Broad Institute Genome Sequencing Platform"/>
            <consortium name="The Broad Institute Genome Sequencing Center for Infectious Disease"/>
            <person name="Feldgarden M."/>
            <person name="Kirby J."/>
            <person name="Kosoy M."/>
            <person name="Birtles R."/>
            <person name="Probert W.S."/>
            <person name="Chiaraviglio L."/>
            <person name="Walker B."/>
            <person name="Young S.K."/>
            <person name="Zeng Q."/>
            <person name="Gargeya S."/>
            <person name="Fitzgerald M."/>
            <person name="Haas B."/>
            <person name="Abouelleil A."/>
            <person name="Alvarado L."/>
            <person name="Arachchi H.M."/>
            <person name="Berlin A.M."/>
            <person name="Chapman S.B."/>
            <person name="Goldberg J."/>
            <person name="Griggs A."/>
            <person name="Gujja S."/>
            <person name="Hansen M."/>
            <person name="Howarth C."/>
            <person name="Imamovic A."/>
            <person name="Larimer J."/>
            <person name="McCowen C."/>
            <person name="Montmayeur A."/>
            <person name="Murphy C."/>
            <person name="Neiman D."/>
            <person name="Pearson M."/>
            <person name="Priest M."/>
            <person name="Roberts A."/>
            <person name="Saif S."/>
            <person name="Shea T."/>
            <person name="Sisk P."/>
            <person name="Sykes S."/>
            <person name="Wortman J."/>
            <person name="Nusbaum C."/>
            <person name="Birren B."/>
        </authorList>
    </citation>
    <scope>NUCLEOTIDE SEQUENCE [LARGE SCALE GENOMIC DNA]</scope>
    <source>
        <strain evidence="3 4">C-29</strain>
    </source>
</reference>
<dbReference type="InterPro" id="IPR011050">
    <property type="entry name" value="Pectin_lyase_fold/virulence"/>
</dbReference>
<feature type="compositionally biased region" description="Polar residues" evidence="1">
    <location>
        <begin position="70"/>
        <end position="81"/>
    </location>
</feature>
<dbReference type="PROSITE" id="PS51208">
    <property type="entry name" value="AUTOTRANSPORTER"/>
    <property type="match status" value="1"/>
</dbReference>
<dbReference type="Proteomes" id="UP000027015">
    <property type="component" value="Unassembled WGS sequence"/>
</dbReference>
<feature type="compositionally biased region" description="Polar residues" evidence="1">
    <location>
        <begin position="107"/>
        <end position="126"/>
    </location>
</feature>
<evidence type="ECO:0000313" key="4">
    <source>
        <dbReference type="Proteomes" id="UP000027015"/>
    </source>
</evidence>
<dbReference type="SMART" id="SM00869">
    <property type="entry name" value="Autotransporter"/>
    <property type="match status" value="1"/>
</dbReference>